<dbReference type="KEGG" id="tad:TRIADDRAFT_62073"/>
<dbReference type="STRING" id="10228.B3SCR8"/>
<evidence type="ECO:0000313" key="2">
    <source>
        <dbReference type="Proteomes" id="UP000009022"/>
    </source>
</evidence>
<dbReference type="PANTHER" id="PTHR22845">
    <property type="entry name" value="APOPTOTIC PROTEASE-ACTIVATING FACTOR 1"/>
    <property type="match status" value="1"/>
</dbReference>
<dbReference type="InParanoid" id="B3SCR8"/>
<dbReference type="InterPro" id="IPR036388">
    <property type="entry name" value="WH-like_DNA-bd_sf"/>
</dbReference>
<organism evidence="1 2">
    <name type="scientific">Trichoplax adhaerens</name>
    <name type="common">Trichoplax reptans</name>
    <dbReference type="NCBI Taxonomy" id="10228"/>
    <lineage>
        <taxon>Eukaryota</taxon>
        <taxon>Metazoa</taxon>
        <taxon>Placozoa</taxon>
        <taxon>Uniplacotomia</taxon>
        <taxon>Trichoplacea</taxon>
        <taxon>Trichoplacidae</taxon>
        <taxon>Trichoplax</taxon>
    </lineage>
</organism>
<dbReference type="Proteomes" id="UP000009022">
    <property type="component" value="Unassembled WGS sequence"/>
</dbReference>
<gene>
    <name evidence="1" type="ORF">TRIADDRAFT_62073</name>
</gene>
<reference evidence="1 2" key="1">
    <citation type="journal article" date="2008" name="Nature">
        <title>The Trichoplax genome and the nature of placozoans.</title>
        <authorList>
            <person name="Srivastava M."/>
            <person name="Begovic E."/>
            <person name="Chapman J."/>
            <person name="Putnam N.H."/>
            <person name="Hellsten U."/>
            <person name="Kawashima T."/>
            <person name="Kuo A."/>
            <person name="Mitros T."/>
            <person name="Salamov A."/>
            <person name="Carpenter M.L."/>
            <person name="Signorovitch A.Y."/>
            <person name="Moreno M.A."/>
            <person name="Kamm K."/>
            <person name="Grimwood J."/>
            <person name="Schmutz J."/>
            <person name="Shapiro H."/>
            <person name="Grigoriev I.V."/>
            <person name="Buss L.W."/>
            <person name="Schierwater B."/>
            <person name="Dellaporta S.L."/>
            <person name="Rokhsar D.S."/>
        </authorList>
    </citation>
    <scope>NUCLEOTIDE SEQUENCE [LARGE SCALE GENOMIC DNA]</scope>
    <source>
        <strain evidence="1 2">Grell-BS-1999</strain>
    </source>
</reference>
<dbReference type="SUPFAM" id="SSF52540">
    <property type="entry name" value="P-loop containing nucleoside triphosphate hydrolases"/>
    <property type="match status" value="1"/>
</dbReference>
<dbReference type="HOGENOM" id="CLU_011484_0_0_1"/>
<dbReference type="GO" id="GO:0006915">
    <property type="term" value="P:apoptotic process"/>
    <property type="evidence" value="ECO:0007669"/>
    <property type="project" value="UniProtKB-KW"/>
</dbReference>
<dbReference type="PANTHER" id="PTHR22845:SF5">
    <property type="entry name" value="APOPTOTIC PROTEASE-ACTIVATING FACTOR 1"/>
    <property type="match status" value="1"/>
</dbReference>
<dbReference type="GO" id="GO:0043531">
    <property type="term" value="F:ADP binding"/>
    <property type="evidence" value="ECO:0007669"/>
    <property type="project" value="InterPro"/>
</dbReference>
<sequence>MVIHIYINLGNISDTELCEKLEILCISFDMEWKEETKSIDKICAYLSKRLEENSKLSDTLFIFDDIWKESHYKYLSFAKKSISTSRFKYEENGLNHHCIRLPKDLTYDEAIELLALPAGKDTAQTLRDNQVVKKVIDSCQGLPLAISLISRLRLKTDEDWNKAKDIIAKKSIKIKLAGYDFNLYGTLQLSVDSLNDEIRQLFEQLAVFKRVSIPIQSIASLWDCEEWEADLHLSEMNNKSLLTYDEEKNFREVRIWKIEGNFIRPTNKQISRQYKIEYCRWVLMQDSVCVLLWWRKYQSQRGKFEDYERDDSEKWINECQIEMWNAQEWTCRSFKVPAFIHDRYIATNQHVLSLTHINIYRDAAYWILSYTSSRSSTIGLLKMEQEFENQIRPIFYDGKVENILVSGDQSMIAIDCDRKVRAKLGYYDIGDQFGSIVDDVDVENISALGDQSMIVNDCSKEVILKMSGDQVQSFVKLDQSGRLMFIPGSNRLLIYGNSLDVNVYEYNLQGDKIAWQDISQTKSVDVGRPQRNPQTTVNIFDLIKFVGIEDCRKYRELINGILEEESTAEDWIRFRYRKKDNTLILMNGFGWLLLLLENGDHTAILNQDGNLRMKRYKDNIEYFDPFTHTQFFNHENLWSDKQLILYENRSSLNIYNPQTLQLQITLPFPHFRIWDMQWNLQHSQLIIRSRKDYCLVTHVKKT</sequence>
<dbReference type="GO" id="GO:0005829">
    <property type="term" value="C:cytosol"/>
    <property type="evidence" value="ECO:0007669"/>
    <property type="project" value="UniProtKB-ARBA"/>
</dbReference>
<accession>B3SCR8</accession>
<dbReference type="CTD" id="6759291"/>
<evidence type="ECO:0008006" key="3">
    <source>
        <dbReference type="Google" id="ProtNLM"/>
    </source>
</evidence>
<dbReference type="AlphaFoldDB" id="B3SCR8"/>
<dbReference type="OrthoDB" id="1357022at2759"/>
<protein>
    <recommendedName>
        <fullName evidence="3">NB-ARC domain-containing protein</fullName>
    </recommendedName>
</protein>
<evidence type="ECO:0000313" key="1">
    <source>
        <dbReference type="EMBL" id="EDV19457.1"/>
    </source>
</evidence>
<dbReference type="Gene3D" id="1.10.8.430">
    <property type="entry name" value="Helical domain of apoptotic protease-activating factors"/>
    <property type="match status" value="1"/>
</dbReference>
<dbReference type="InterPro" id="IPR042197">
    <property type="entry name" value="Apaf_helical"/>
</dbReference>
<dbReference type="RefSeq" id="XP_002118057.1">
    <property type="nucleotide sequence ID" value="XM_002118021.1"/>
</dbReference>
<dbReference type="PhylomeDB" id="B3SCR8"/>
<proteinExistence type="predicted"/>
<dbReference type="eggNOG" id="ENOG502QU6E">
    <property type="taxonomic scope" value="Eukaryota"/>
</dbReference>
<dbReference type="GeneID" id="6759291"/>
<dbReference type="InterPro" id="IPR027417">
    <property type="entry name" value="P-loop_NTPase"/>
</dbReference>
<keyword evidence="2" id="KW-1185">Reference proteome</keyword>
<dbReference type="Gene3D" id="1.10.10.10">
    <property type="entry name" value="Winged helix-like DNA-binding domain superfamily/Winged helix DNA-binding domain"/>
    <property type="match status" value="1"/>
</dbReference>
<name>B3SCR8_TRIAD</name>
<dbReference type="EMBL" id="DS985273">
    <property type="protein sequence ID" value="EDV19457.1"/>
    <property type="molecule type" value="Genomic_DNA"/>
</dbReference>